<accession>A0AAI8YU65</accession>
<proteinExistence type="predicted"/>
<dbReference type="EMBL" id="CAVMBE010000008">
    <property type="protein sequence ID" value="CAK3875311.1"/>
    <property type="molecule type" value="Genomic_DNA"/>
</dbReference>
<organism evidence="1 2">
    <name type="scientific">Lecanosticta acicola</name>
    <dbReference type="NCBI Taxonomy" id="111012"/>
    <lineage>
        <taxon>Eukaryota</taxon>
        <taxon>Fungi</taxon>
        <taxon>Dikarya</taxon>
        <taxon>Ascomycota</taxon>
        <taxon>Pezizomycotina</taxon>
        <taxon>Dothideomycetes</taxon>
        <taxon>Dothideomycetidae</taxon>
        <taxon>Mycosphaerellales</taxon>
        <taxon>Mycosphaerellaceae</taxon>
        <taxon>Lecanosticta</taxon>
    </lineage>
</organism>
<dbReference type="PANTHER" id="PTHR38790">
    <property type="entry name" value="2EXR DOMAIN-CONTAINING PROTEIN-RELATED"/>
    <property type="match status" value="1"/>
</dbReference>
<dbReference type="PANTHER" id="PTHR38790:SF4">
    <property type="entry name" value="2EXR DOMAIN-CONTAINING PROTEIN"/>
    <property type="match status" value="1"/>
</dbReference>
<dbReference type="Proteomes" id="UP001296104">
    <property type="component" value="Unassembled WGS sequence"/>
</dbReference>
<comment type="caution">
    <text evidence="1">The sequence shown here is derived from an EMBL/GenBank/DDBJ whole genome shotgun (WGS) entry which is preliminary data.</text>
</comment>
<evidence type="ECO:0000313" key="2">
    <source>
        <dbReference type="Proteomes" id="UP001296104"/>
    </source>
</evidence>
<dbReference type="AlphaFoldDB" id="A0AAI8YU65"/>
<sequence length="144" mass="15924">MTAASQGAPQPPQSLLLALPRELRDEIYKLTFEDFIVDLDVKKVEGRNAGLCLASKQLYTESSKLYYEHSIFLSKNRYDCVKWLSKLAPSACAAIKTLRCDFVSLHPAEKLGSLAGFALGLASEIVAFQGRIERVPLPFSMEAV</sequence>
<keyword evidence="2" id="KW-1185">Reference proteome</keyword>
<evidence type="ECO:0000313" key="1">
    <source>
        <dbReference type="EMBL" id="CAK3875311.1"/>
    </source>
</evidence>
<name>A0AAI8YU65_9PEZI</name>
<reference evidence="1" key="1">
    <citation type="submission" date="2023-11" db="EMBL/GenBank/DDBJ databases">
        <authorList>
            <person name="Alioto T."/>
            <person name="Alioto T."/>
            <person name="Gomez Garrido J."/>
        </authorList>
    </citation>
    <scope>NUCLEOTIDE SEQUENCE</scope>
</reference>
<gene>
    <name evidence="1" type="ORF">LECACI_7A002052</name>
</gene>
<protein>
    <submittedName>
        <fullName evidence="1">Uncharacterized protein</fullName>
    </submittedName>
</protein>